<dbReference type="EMBL" id="CP049140">
    <property type="protein sequence ID" value="QIE86955.1"/>
    <property type="molecule type" value="Genomic_DNA"/>
</dbReference>
<dbReference type="PANTHER" id="PTHR36154:SF1">
    <property type="entry name" value="DNA-BINDING TRANSCRIPTIONAL ACTIVATOR ALPA"/>
    <property type="match status" value="1"/>
</dbReference>
<dbReference type="AlphaFoldDB" id="A0A6G6IUY4"/>
<gene>
    <name evidence="1" type="ORF">G5B91_12035</name>
</gene>
<proteinExistence type="predicted"/>
<protein>
    <submittedName>
        <fullName evidence="1">AlpA family phage regulatory protein</fullName>
    </submittedName>
</protein>
<dbReference type="Pfam" id="PF05930">
    <property type="entry name" value="Phage_AlpA"/>
    <property type="match status" value="1"/>
</dbReference>
<evidence type="ECO:0000313" key="1">
    <source>
        <dbReference type="EMBL" id="QIE86955.1"/>
    </source>
</evidence>
<reference evidence="1 2" key="1">
    <citation type="submission" date="2020-02" db="EMBL/GenBank/DDBJ databases">
        <title>Integrative conjugative elements (ICEs) and plasmids drive adaptation of Pseudomonas nitroreducens strain HBP1 to wastewater environment.</title>
        <authorList>
            <person name="Sentchilo V."/>
            <person name="Carraro N."/>
            <person name="Bertelli C."/>
            <person name="van der Meer J.R."/>
        </authorList>
    </citation>
    <scope>NUCLEOTIDE SEQUENCE [LARGE SCALE GENOMIC DNA]</scope>
    <source>
        <strain evidence="1 2">HBP1</strain>
    </source>
</reference>
<dbReference type="Gene3D" id="1.10.238.160">
    <property type="match status" value="1"/>
</dbReference>
<dbReference type="InterPro" id="IPR010260">
    <property type="entry name" value="AlpA"/>
</dbReference>
<dbReference type="Proteomes" id="UP000501063">
    <property type="component" value="Chromosome"/>
</dbReference>
<dbReference type="RefSeq" id="WP_164488242.1">
    <property type="nucleotide sequence ID" value="NZ_CP049140.1"/>
</dbReference>
<name>A0A6G6IUY4_PSENT</name>
<dbReference type="KEGG" id="pnt:G5B91_12035"/>
<evidence type="ECO:0000313" key="2">
    <source>
        <dbReference type="Proteomes" id="UP000501063"/>
    </source>
</evidence>
<sequence>MNHSTNAPIVFLALPEVKRRTGMGTTYIYTEMNAGRFPKAVRVGKRATRWIETEVDHWCQQRIDASRPMEPEEQAA</sequence>
<organism evidence="1 2">
    <name type="scientific">Pseudomonas nitroreducens</name>
    <dbReference type="NCBI Taxonomy" id="46680"/>
    <lineage>
        <taxon>Bacteria</taxon>
        <taxon>Pseudomonadati</taxon>
        <taxon>Pseudomonadota</taxon>
        <taxon>Gammaproteobacteria</taxon>
        <taxon>Pseudomonadales</taxon>
        <taxon>Pseudomonadaceae</taxon>
        <taxon>Pseudomonas</taxon>
    </lineage>
</organism>
<accession>A0A6G6IUY4</accession>
<dbReference type="InterPro" id="IPR052931">
    <property type="entry name" value="Prophage_regulatory_activator"/>
</dbReference>
<dbReference type="PANTHER" id="PTHR36154">
    <property type="entry name" value="DNA-BINDING TRANSCRIPTIONAL ACTIVATOR ALPA"/>
    <property type="match status" value="1"/>
</dbReference>